<dbReference type="SUPFAM" id="SSF51445">
    <property type="entry name" value="(Trans)glycosidases"/>
    <property type="match status" value="1"/>
</dbReference>
<keyword evidence="5" id="KW-0325">Glycoprotein</keyword>
<dbReference type="PANTHER" id="PTHR16631">
    <property type="entry name" value="GLUCAN 1,3-BETA-GLUCOSIDASE"/>
    <property type="match status" value="1"/>
</dbReference>
<dbReference type="GO" id="GO:0000272">
    <property type="term" value="P:polysaccharide catabolic process"/>
    <property type="evidence" value="ECO:0007669"/>
    <property type="project" value="UniProtKB-KW"/>
</dbReference>
<protein>
    <recommendedName>
        <fullName evidence="11">Endo-1,3-beta-glucanase btgC</fullName>
    </recommendedName>
    <alternativeName>
        <fullName evidence="10">Laminarinase btgC</fullName>
    </alternativeName>
</protein>
<evidence type="ECO:0000256" key="5">
    <source>
        <dbReference type="ARBA" id="ARBA00023180"/>
    </source>
</evidence>
<evidence type="ECO:0000313" key="12">
    <source>
        <dbReference type="EMBL" id="SNR69837.1"/>
    </source>
</evidence>
<dbReference type="Proteomes" id="UP000198412">
    <property type="component" value="Unassembled WGS sequence"/>
</dbReference>
<dbReference type="InterPro" id="IPR017853">
    <property type="entry name" value="GH"/>
</dbReference>
<sequence length="311" mass="36215">MNYIKELDIEPGKAICYSGFREGQKPGGSYPSYEEIKEDLLMLQNHWKYIRLYDCDQHSDIVLEVIEKEKLNFKVMLGAYIVAEVNNFGCPWGGSYSEEQLIENKKMNLVQIQKLIRLANQYPDIIFSLSAGNEACVDWTDHYVPVQSVIDYVKIIKKGAKQPVTFCENYVPWIDKLKDLVEEVDFISIHTYPVWEYKKIHEALEYTKSNYHTIADRYPNKPVVITEAGWATNSNGRGICPSNVSEELQEIYYNDLVNWCLEENILTFVFEAFDEPWKGSAEPLEPEKHWGLFTVDRKPKLVMRKLFSNLL</sequence>
<keyword evidence="13" id="KW-1185">Reference proteome</keyword>
<evidence type="ECO:0000256" key="3">
    <source>
        <dbReference type="ARBA" id="ARBA00022801"/>
    </source>
</evidence>
<evidence type="ECO:0000256" key="8">
    <source>
        <dbReference type="ARBA" id="ARBA00023326"/>
    </source>
</evidence>
<dbReference type="GO" id="GO:0009986">
    <property type="term" value="C:cell surface"/>
    <property type="evidence" value="ECO:0007669"/>
    <property type="project" value="TreeGrafter"/>
</dbReference>
<gene>
    <name evidence="12" type="ORF">SAMN04488111_2543</name>
</gene>
<comment type="subcellular location">
    <subcellularLocation>
        <location evidence="1">Cell membrane</location>
    </subcellularLocation>
</comment>
<evidence type="ECO:0000256" key="4">
    <source>
        <dbReference type="ARBA" id="ARBA00023136"/>
    </source>
</evidence>
<keyword evidence="3" id="KW-0378">Hydrolase</keyword>
<dbReference type="EMBL" id="FZNX01000004">
    <property type="protein sequence ID" value="SNR69837.1"/>
    <property type="molecule type" value="Genomic_DNA"/>
</dbReference>
<organism evidence="12 13">
    <name type="scientific">Lutibacter flavus</name>
    <dbReference type="NCBI Taxonomy" id="691689"/>
    <lineage>
        <taxon>Bacteria</taxon>
        <taxon>Pseudomonadati</taxon>
        <taxon>Bacteroidota</taxon>
        <taxon>Flavobacteriia</taxon>
        <taxon>Flavobacteriales</taxon>
        <taxon>Flavobacteriaceae</taxon>
        <taxon>Lutibacter</taxon>
    </lineage>
</organism>
<evidence type="ECO:0000256" key="7">
    <source>
        <dbReference type="ARBA" id="ARBA00023316"/>
    </source>
</evidence>
<evidence type="ECO:0000256" key="6">
    <source>
        <dbReference type="ARBA" id="ARBA00023277"/>
    </source>
</evidence>
<evidence type="ECO:0000256" key="9">
    <source>
        <dbReference type="ARBA" id="ARBA00037649"/>
    </source>
</evidence>
<evidence type="ECO:0000256" key="10">
    <source>
        <dbReference type="ARBA" id="ARBA00042373"/>
    </source>
</evidence>
<dbReference type="RefSeq" id="WP_217898413.1">
    <property type="nucleotide sequence ID" value="NZ_FZNX01000004.1"/>
</dbReference>
<dbReference type="PANTHER" id="PTHR16631:SF17">
    <property type="entry name" value="GLUCAN ENDO-1,3-BETA-GLUCOSIDASE BTGC"/>
    <property type="match status" value="1"/>
</dbReference>
<evidence type="ECO:0000256" key="1">
    <source>
        <dbReference type="ARBA" id="ARBA00004236"/>
    </source>
</evidence>
<accession>A0A238YFB9</accession>
<dbReference type="InterPro" id="IPR050732">
    <property type="entry name" value="Beta-glucan_modifiers"/>
</dbReference>
<dbReference type="AlphaFoldDB" id="A0A238YFB9"/>
<keyword evidence="6" id="KW-0119">Carbohydrate metabolism</keyword>
<dbReference type="GO" id="GO:0005576">
    <property type="term" value="C:extracellular region"/>
    <property type="evidence" value="ECO:0007669"/>
    <property type="project" value="TreeGrafter"/>
</dbReference>
<keyword evidence="8" id="KW-0624">Polysaccharide degradation</keyword>
<keyword evidence="7" id="KW-0961">Cell wall biogenesis/degradation</keyword>
<evidence type="ECO:0000256" key="2">
    <source>
        <dbReference type="ARBA" id="ARBA00022475"/>
    </source>
</evidence>
<dbReference type="GO" id="GO:0005886">
    <property type="term" value="C:plasma membrane"/>
    <property type="evidence" value="ECO:0007669"/>
    <property type="project" value="UniProtKB-SubCell"/>
</dbReference>
<evidence type="ECO:0000256" key="11">
    <source>
        <dbReference type="ARBA" id="ARBA00043078"/>
    </source>
</evidence>
<proteinExistence type="predicted"/>
<name>A0A238YFB9_9FLAO</name>
<dbReference type="GO" id="GO:0071555">
    <property type="term" value="P:cell wall organization"/>
    <property type="evidence" value="ECO:0007669"/>
    <property type="project" value="UniProtKB-KW"/>
</dbReference>
<keyword evidence="4" id="KW-0472">Membrane</keyword>
<evidence type="ECO:0000313" key="13">
    <source>
        <dbReference type="Proteomes" id="UP000198412"/>
    </source>
</evidence>
<comment type="function">
    <text evidence="9">Glucanases play a role in cell expansion during growth, in cell-cell fusion during mating, and in spore release during sporulation. This enzyme may be involved in beta-glucan degradation. Active on laminarin and lichenan.</text>
</comment>
<keyword evidence="2" id="KW-1003">Cell membrane</keyword>
<reference evidence="13" key="1">
    <citation type="submission" date="2017-06" db="EMBL/GenBank/DDBJ databases">
        <authorList>
            <person name="Varghese N."/>
            <person name="Submissions S."/>
        </authorList>
    </citation>
    <scope>NUCLEOTIDE SEQUENCE [LARGE SCALE GENOMIC DNA]</scope>
    <source>
        <strain evidence="13">DSM 27993</strain>
    </source>
</reference>
<dbReference type="GO" id="GO:0042973">
    <property type="term" value="F:glucan endo-1,3-beta-D-glucosidase activity"/>
    <property type="evidence" value="ECO:0007669"/>
    <property type="project" value="TreeGrafter"/>
</dbReference>
<dbReference type="Gene3D" id="3.20.20.80">
    <property type="entry name" value="Glycosidases"/>
    <property type="match status" value="1"/>
</dbReference>